<accession>A0A835SLU1</accession>
<dbReference type="Proteomes" id="UP000650467">
    <property type="component" value="Unassembled WGS sequence"/>
</dbReference>
<protein>
    <submittedName>
        <fullName evidence="2">Uncharacterized protein</fullName>
    </submittedName>
</protein>
<proteinExistence type="predicted"/>
<evidence type="ECO:0000313" key="3">
    <source>
        <dbReference type="Proteomes" id="UP000650467"/>
    </source>
</evidence>
<gene>
    <name evidence="2" type="ORF">HXX76_011149</name>
</gene>
<feature type="compositionally biased region" description="Gly residues" evidence="1">
    <location>
        <begin position="51"/>
        <end position="62"/>
    </location>
</feature>
<name>A0A835SLU1_CHLIN</name>
<sequence>MGDSQPGRQEVHDVSIPHGHGRAQHANPQAAHRPSLARALAARSRRRPGYFQGGYQCGGGGFQARRRPGVSAVGGGGGAEAWRRRRPAWPSHAPQTPTTKAAP</sequence>
<comment type="caution">
    <text evidence="2">The sequence shown here is derived from an EMBL/GenBank/DDBJ whole genome shotgun (WGS) entry which is preliminary data.</text>
</comment>
<keyword evidence="3" id="KW-1185">Reference proteome</keyword>
<feature type="compositionally biased region" description="Low complexity" evidence="1">
    <location>
        <begin position="30"/>
        <end position="42"/>
    </location>
</feature>
<evidence type="ECO:0000256" key="1">
    <source>
        <dbReference type="SAM" id="MobiDB-lite"/>
    </source>
</evidence>
<dbReference type="EMBL" id="JAEHOC010000031">
    <property type="protein sequence ID" value="KAG2429384.1"/>
    <property type="molecule type" value="Genomic_DNA"/>
</dbReference>
<reference evidence="2" key="1">
    <citation type="journal article" date="2020" name="bioRxiv">
        <title>Comparative genomics of Chlamydomonas.</title>
        <authorList>
            <person name="Craig R.J."/>
            <person name="Hasan A.R."/>
            <person name="Ness R.W."/>
            <person name="Keightley P.D."/>
        </authorList>
    </citation>
    <scope>NUCLEOTIDE SEQUENCE</scope>
    <source>
        <strain evidence="2">SAG 7.73</strain>
    </source>
</reference>
<dbReference type="AlphaFoldDB" id="A0A835SLU1"/>
<organism evidence="2 3">
    <name type="scientific">Chlamydomonas incerta</name>
    <dbReference type="NCBI Taxonomy" id="51695"/>
    <lineage>
        <taxon>Eukaryota</taxon>
        <taxon>Viridiplantae</taxon>
        <taxon>Chlorophyta</taxon>
        <taxon>core chlorophytes</taxon>
        <taxon>Chlorophyceae</taxon>
        <taxon>CS clade</taxon>
        <taxon>Chlamydomonadales</taxon>
        <taxon>Chlamydomonadaceae</taxon>
        <taxon>Chlamydomonas</taxon>
    </lineage>
</organism>
<evidence type="ECO:0000313" key="2">
    <source>
        <dbReference type="EMBL" id="KAG2429384.1"/>
    </source>
</evidence>
<feature type="region of interest" description="Disordered" evidence="1">
    <location>
        <begin position="1"/>
        <end position="103"/>
    </location>
</feature>